<organism evidence="1 2">
    <name type="scientific">Rhizoclosmatium globosum</name>
    <dbReference type="NCBI Taxonomy" id="329046"/>
    <lineage>
        <taxon>Eukaryota</taxon>
        <taxon>Fungi</taxon>
        <taxon>Fungi incertae sedis</taxon>
        <taxon>Chytridiomycota</taxon>
        <taxon>Chytridiomycota incertae sedis</taxon>
        <taxon>Chytridiomycetes</taxon>
        <taxon>Chytridiales</taxon>
        <taxon>Chytriomycetaceae</taxon>
        <taxon>Rhizoclosmatium</taxon>
    </lineage>
</organism>
<evidence type="ECO:0000313" key="1">
    <source>
        <dbReference type="EMBL" id="ORY47477.1"/>
    </source>
</evidence>
<sequence>MRGMLSLLDNNRETSVDAFFVMFPAGELSGYTYNATGSLQMVWSLRNEMNFNNGAQWNQHGLTISTYDCDVNGYPLGAPIRIFTDVGAGTPQEPGNNLTLVHGIGGPSAANLNYSNPNAAGASIIRPVMGRIFKTNVAVAVNEVTKEKVIVGADMSMMFLSRQLDEIAKDISAPLFIGVIGANSGRLLASSPKMELLNEDKTRMLDARELQSPHICDFVGYLNETYGSQLGFITQMNRLADELNAMQIDGGSRFAERNVGGVDWIMNAAFMKLVFQIVFHLHPLSLLVFHLHCNLF</sequence>
<proteinExistence type="predicted"/>
<dbReference type="Proteomes" id="UP000193642">
    <property type="component" value="Unassembled WGS sequence"/>
</dbReference>
<name>A0A1Y2CKI8_9FUNG</name>
<protein>
    <submittedName>
        <fullName evidence="1">Uncharacterized protein</fullName>
    </submittedName>
</protein>
<reference evidence="1 2" key="1">
    <citation type="submission" date="2016-07" db="EMBL/GenBank/DDBJ databases">
        <title>Pervasive Adenine N6-methylation of Active Genes in Fungi.</title>
        <authorList>
            <consortium name="DOE Joint Genome Institute"/>
            <person name="Mondo S.J."/>
            <person name="Dannebaum R.O."/>
            <person name="Kuo R.C."/>
            <person name="Labutti K."/>
            <person name="Haridas S."/>
            <person name="Kuo A."/>
            <person name="Salamov A."/>
            <person name="Ahrendt S.R."/>
            <person name="Lipzen A."/>
            <person name="Sullivan W."/>
            <person name="Andreopoulos W.B."/>
            <person name="Clum A."/>
            <person name="Lindquist E."/>
            <person name="Daum C."/>
            <person name="Ramamoorthy G.K."/>
            <person name="Gryganskyi A."/>
            <person name="Culley D."/>
            <person name="Magnuson J.K."/>
            <person name="James T.Y."/>
            <person name="O'Malley M.A."/>
            <person name="Stajich J.E."/>
            <person name="Spatafora J.W."/>
            <person name="Visel A."/>
            <person name="Grigoriev I.V."/>
        </authorList>
    </citation>
    <scope>NUCLEOTIDE SEQUENCE [LARGE SCALE GENOMIC DNA]</scope>
    <source>
        <strain evidence="1 2">JEL800</strain>
    </source>
</reference>
<keyword evidence="2" id="KW-1185">Reference proteome</keyword>
<dbReference type="AlphaFoldDB" id="A0A1Y2CKI8"/>
<accession>A0A1Y2CKI8</accession>
<gene>
    <name evidence="1" type="ORF">BCR33DRAFT_736273</name>
</gene>
<evidence type="ECO:0000313" key="2">
    <source>
        <dbReference type="Proteomes" id="UP000193642"/>
    </source>
</evidence>
<dbReference type="EMBL" id="MCGO01000014">
    <property type="protein sequence ID" value="ORY47477.1"/>
    <property type="molecule type" value="Genomic_DNA"/>
</dbReference>
<comment type="caution">
    <text evidence="1">The sequence shown here is derived from an EMBL/GenBank/DDBJ whole genome shotgun (WGS) entry which is preliminary data.</text>
</comment>